<name>A0A178WP54_ARATH</name>
<evidence type="ECO:0000256" key="2">
    <source>
        <dbReference type="ARBA" id="ARBA00022737"/>
    </source>
</evidence>
<comment type="caution">
    <text evidence="6">The sequence shown here is derived from an EMBL/GenBank/DDBJ whole genome shotgun (WGS) entry which is preliminary data.</text>
</comment>
<dbReference type="SUPFAM" id="SSF57889">
    <property type="entry name" value="Cysteine-rich domain"/>
    <property type="match status" value="6"/>
</dbReference>
<dbReference type="InterPro" id="IPR046349">
    <property type="entry name" value="C1-like_sf"/>
</dbReference>
<protein>
    <recommendedName>
        <fullName evidence="5">Phorbol-ester/DAG-type domain-containing protein</fullName>
    </recommendedName>
</protein>
<dbReference type="PROSITE" id="PS50081">
    <property type="entry name" value="ZF_DAG_PE_2"/>
    <property type="match status" value="1"/>
</dbReference>
<dbReference type="Proteomes" id="UP000078284">
    <property type="component" value="Chromosome 1"/>
</dbReference>
<dbReference type="PANTHER" id="PTHR32410:SF154">
    <property type="entry name" value="CHP-RICH ZINC FINGER PROTEIN-LIKE-RELATED"/>
    <property type="match status" value="1"/>
</dbReference>
<dbReference type="GO" id="GO:0008270">
    <property type="term" value="F:zinc ion binding"/>
    <property type="evidence" value="ECO:0007669"/>
    <property type="project" value="UniProtKB-KW"/>
</dbReference>
<dbReference type="InterPro" id="IPR054483">
    <property type="entry name" value="DC1-like_CT"/>
</dbReference>
<keyword evidence="2" id="KW-0677">Repeat</keyword>
<sequence length="653" mass="75346">MEPEMVRLPIHEHWLTPARDNRWGKCCGLQFKTISDGYNCRKCRYFIHKSCSNCPKEINHPSHKCDKNLSLITNFASWSVRCRTCKETIQPYIQNYECQRCEFNIHLDCVKYPPPEVIDFPQNHDHKLKLEMVRSSFTCFTCGKGGSGYPYKCHECDLAFHVDCEKYGAEVNHPSHSLHTLKLITGKPPAYTDGNCSLCGKKIFDEMFYHCSACNFTLDLRCVSLPPPLNLHDQNTHNHELTLMPKLISFTCTTCGLHGDRSPYVCLQCNFTSHNNCSGFPWVININRHDHRVSRTSLLGIIDSVCGVCRKKMDWSCGGYSCKRCSESTFHTKCATREDVWDGIEMKDEPEEDEPMEPFEVIDEDIIRHFSHIEHNLKLDKSGTFVEERSCKACAYPIYHDPFYSCMSCDFLLHENCAKHPTRKRHVLSNKPYILHASQRNYSKCKACGVFFNCFIYGTFPFGLDVRCASFSGSLVHPSHQHPLFYTSPKGVCSACNKETSHVLRCVEDECGYALDFKCALLPHEVKHRVDDHFLSLCFGERDASGKYWCDICEEETDPTKWFYTCKDCGVTLHTNCVLGDFRGLEPETNIVLDDDWMQMTLYETVRNNSMSRPLCYKCKYHCIFPIILKVTDEDKYFCSISCCDIKTLPFYN</sequence>
<dbReference type="InterPro" id="IPR002219">
    <property type="entry name" value="PKC_DAG/PE"/>
</dbReference>
<evidence type="ECO:0000256" key="4">
    <source>
        <dbReference type="ARBA" id="ARBA00022833"/>
    </source>
</evidence>
<dbReference type="Pfam" id="PF22926">
    <property type="entry name" value="C1-like_CT"/>
    <property type="match status" value="1"/>
</dbReference>
<keyword evidence="1" id="KW-0479">Metal-binding</keyword>
<dbReference type="Gene3D" id="3.30.60.20">
    <property type="match status" value="2"/>
</dbReference>
<dbReference type="AlphaFoldDB" id="A0A178WP54"/>
<dbReference type="PANTHER" id="PTHR32410">
    <property type="entry name" value="CYSTEINE/HISTIDINE-RICH C1 DOMAIN FAMILY PROTEIN"/>
    <property type="match status" value="1"/>
</dbReference>
<dbReference type="InterPro" id="IPR013087">
    <property type="entry name" value="Znf_C2H2_type"/>
</dbReference>
<dbReference type="Pfam" id="PF03107">
    <property type="entry name" value="C1_2"/>
    <property type="match status" value="7"/>
</dbReference>
<evidence type="ECO:0000313" key="7">
    <source>
        <dbReference type="Proteomes" id="UP000078284"/>
    </source>
</evidence>
<evidence type="ECO:0000256" key="1">
    <source>
        <dbReference type="ARBA" id="ARBA00022723"/>
    </source>
</evidence>
<dbReference type="EMBL" id="LUHQ01000001">
    <property type="protein sequence ID" value="OAP19721.1"/>
    <property type="molecule type" value="Genomic_DNA"/>
</dbReference>
<gene>
    <name evidence="6" type="ordered locus">AXX17_At1g58780</name>
</gene>
<evidence type="ECO:0000259" key="5">
    <source>
        <dbReference type="PROSITE" id="PS50081"/>
    </source>
</evidence>
<dbReference type="InterPro" id="IPR053192">
    <property type="entry name" value="Vacuole_Formation_Reg"/>
</dbReference>
<dbReference type="PROSITE" id="PS00028">
    <property type="entry name" value="ZINC_FINGER_C2H2_1"/>
    <property type="match status" value="1"/>
</dbReference>
<keyword evidence="4" id="KW-0862">Zinc</keyword>
<feature type="domain" description="Phorbol-ester/DAG-type" evidence="5">
    <location>
        <begin position="67"/>
        <end position="117"/>
    </location>
</feature>
<dbReference type="InterPro" id="IPR004146">
    <property type="entry name" value="DC1"/>
</dbReference>
<dbReference type="SMART" id="SM00249">
    <property type="entry name" value="PHD"/>
    <property type="match status" value="3"/>
</dbReference>
<proteinExistence type="predicted"/>
<accession>A0A178WP54</accession>
<dbReference type="ExpressionAtlas" id="A0A178WP54">
    <property type="expression patterns" value="baseline and differential"/>
</dbReference>
<keyword evidence="3" id="KW-0863">Zinc-finger</keyword>
<dbReference type="InterPro" id="IPR001965">
    <property type="entry name" value="Znf_PHD"/>
</dbReference>
<reference evidence="7" key="1">
    <citation type="journal article" date="2016" name="Proc. Natl. Acad. Sci. U.S.A.">
        <title>Chromosome-level assembly of Arabidopsis thaliana Ler reveals the extent of translocation and inversion polymorphisms.</title>
        <authorList>
            <person name="Zapata L."/>
            <person name="Ding J."/>
            <person name="Willing E.M."/>
            <person name="Hartwig B."/>
            <person name="Bezdan D."/>
            <person name="Jiao W.B."/>
            <person name="Patel V."/>
            <person name="Velikkakam James G."/>
            <person name="Koornneef M."/>
            <person name="Ossowski S."/>
            <person name="Schneeberger K."/>
        </authorList>
    </citation>
    <scope>NUCLEOTIDE SEQUENCE [LARGE SCALE GENOMIC DNA]</scope>
    <source>
        <strain evidence="7">cv. Landsberg erecta</strain>
    </source>
</reference>
<evidence type="ECO:0000256" key="3">
    <source>
        <dbReference type="ARBA" id="ARBA00022771"/>
    </source>
</evidence>
<evidence type="ECO:0000313" key="6">
    <source>
        <dbReference type="EMBL" id="OAP19721.1"/>
    </source>
</evidence>
<organism evidence="6 7">
    <name type="scientific">Arabidopsis thaliana</name>
    <name type="common">Mouse-ear cress</name>
    <dbReference type="NCBI Taxonomy" id="3702"/>
    <lineage>
        <taxon>Eukaryota</taxon>
        <taxon>Viridiplantae</taxon>
        <taxon>Streptophyta</taxon>
        <taxon>Embryophyta</taxon>
        <taxon>Tracheophyta</taxon>
        <taxon>Spermatophyta</taxon>
        <taxon>Magnoliopsida</taxon>
        <taxon>eudicotyledons</taxon>
        <taxon>Gunneridae</taxon>
        <taxon>Pentapetalae</taxon>
        <taxon>rosids</taxon>
        <taxon>malvids</taxon>
        <taxon>Brassicales</taxon>
        <taxon>Brassicaceae</taxon>
        <taxon>Camelineae</taxon>
        <taxon>Arabidopsis</taxon>
    </lineage>
</organism>